<evidence type="ECO:0000256" key="3">
    <source>
        <dbReference type="ARBA" id="ARBA00022989"/>
    </source>
</evidence>
<sequence>MEQYESPVNAIPPAAIAMALLIIGVEIVFSAAGAGFVGGAEGIGWRLSALQEYAYSPLVWDAIIERNEYSFDLLKRFVTYAFVNSSFLSSIFAAALTLALGKFVGEIFGNVPMLIVFFVSIIFGALVFGILLDGLRPLYGSFVPVYGLIGAYTYVIFVRLGSLGANQLQAFRLIGILLAIQLVFGLVFGGDQIWIAELAGFIAGFFASILAAPGGWTAFVKRMRRPR</sequence>
<dbReference type="Proteomes" id="UP000184074">
    <property type="component" value="Unassembled WGS sequence"/>
</dbReference>
<feature type="transmembrane region" description="Helical" evidence="5">
    <location>
        <begin position="77"/>
        <end position="101"/>
    </location>
</feature>
<evidence type="ECO:0000313" key="7">
    <source>
        <dbReference type="EMBL" id="SHG89247.1"/>
    </source>
</evidence>
<gene>
    <name evidence="7" type="ORF">SAMN05444003_1435</name>
</gene>
<evidence type="ECO:0000313" key="8">
    <source>
        <dbReference type="Proteomes" id="UP000184074"/>
    </source>
</evidence>
<dbReference type="OrthoDB" id="7836448at2"/>
<feature type="domain" description="Peptidase S54 rhomboid" evidence="6">
    <location>
        <begin position="75"/>
        <end position="211"/>
    </location>
</feature>
<dbReference type="Gene3D" id="1.20.1540.10">
    <property type="entry name" value="Rhomboid-like"/>
    <property type="match status" value="1"/>
</dbReference>
<evidence type="ECO:0000256" key="2">
    <source>
        <dbReference type="ARBA" id="ARBA00022692"/>
    </source>
</evidence>
<feature type="transmembrane region" description="Helical" evidence="5">
    <location>
        <begin position="12"/>
        <end position="37"/>
    </location>
</feature>
<dbReference type="GO" id="GO:0016020">
    <property type="term" value="C:membrane"/>
    <property type="evidence" value="ECO:0007669"/>
    <property type="project" value="UniProtKB-SubCell"/>
</dbReference>
<dbReference type="AlphaFoldDB" id="A0A1M5NIF7"/>
<feature type="transmembrane region" description="Helical" evidence="5">
    <location>
        <begin position="113"/>
        <end position="132"/>
    </location>
</feature>
<dbReference type="RefSeq" id="WP_083526192.1">
    <property type="nucleotide sequence ID" value="NZ_FQXB01000001.1"/>
</dbReference>
<reference evidence="7 8" key="1">
    <citation type="submission" date="2016-11" db="EMBL/GenBank/DDBJ databases">
        <authorList>
            <person name="Jaros S."/>
            <person name="Januszkiewicz K."/>
            <person name="Wedrychowicz H."/>
        </authorList>
    </citation>
    <scope>NUCLEOTIDE SEQUENCE [LARGE SCALE GENOMIC DNA]</scope>
    <source>
        <strain evidence="7 8">DSM 28715</strain>
    </source>
</reference>
<evidence type="ECO:0000256" key="1">
    <source>
        <dbReference type="ARBA" id="ARBA00004141"/>
    </source>
</evidence>
<feature type="transmembrane region" description="Helical" evidence="5">
    <location>
        <begin position="194"/>
        <end position="219"/>
    </location>
</feature>
<keyword evidence="4 5" id="KW-0472">Membrane</keyword>
<comment type="subcellular location">
    <subcellularLocation>
        <location evidence="1">Membrane</location>
        <topology evidence="1">Multi-pass membrane protein</topology>
    </subcellularLocation>
</comment>
<dbReference type="EMBL" id="FQXB01000001">
    <property type="protein sequence ID" value="SHG89247.1"/>
    <property type="molecule type" value="Genomic_DNA"/>
</dbReference>
<organism evidence="7 8">
    <name type="scientific">Cognatiyoonia sediminum</name>
    <dbReference type="NCBI Taxonomy" id="1508389"/>
    <lineage>
        <taxon>Bacteria</taxon>
        <taxon>Pseudomonadati</taxon>
        <taxon>Pseudomonadota</taxon>
        <taxon>Alphaproteobacteria</taxon>
        <taxon>Rhodobacterales</taxon>
        <taxon>Paracoccaceae</taxon>
        <taxon>Cognatiyoonia</taxon>
    </lineage>
</organism>
<dbReference type="InterPro" id="IPR035952">
    <property type="entry name" value="Rhomboid-like_sf"/>
</dbReference>
<name>A0A1M5NIF7_9RHOB</name>
<evidence type="ECO:0000259" key="6">
    <source>
        <dbReference type="Pfam" id="PF01694"/>
    </source>
</evidence>
<dbReference type="Pfam" id="PF01694">
    <property type="entry name" value="Rhomboid"/>
    <property type="match status" value="1"/>
</dbReference>
<evidence type="ECO:0000256" key="5">
    <source>
        <dbReference type="SAM" id="Phobius"/>
    </source>
</evidence>
<keyword evidence="3 5" id="KW-1133">Transmembrane helix</keyword>
<feature type="transmembrane region" description="Helical" evidence="5">
    <location>
        <begin position="170"/>
        <end position="188"/>
    </location>
</feature>
<keyword evidence="2 5" id="KW-0812">Transmembrane</keyword>
<proteinExistence type="predicted"/>
<dbReference type="InterPro" id="IPR022764">
    <property type="entry name" value="Peptidase_S54_rhomboid_dom"/>
</dbReference>
<keyword evidence="8" id="KW-1185">Reference proteome</keyword>
<dbReference type="STRING" id="1508389.SAMN05444003_1435"/>
<feature type="transmembrane region" description="Helical" evidence="5">
    <location>
        <begin position="138"/>
        <end position="158"/>
    </location>
</feature>
<protein>
    <submittedName>
        <fullName evidence="7">Rhomboid family protein</fullName>
    </submittedName>
</protein>
<accession>A0A1M5NIF7</accession>
<evidence type="ECO:0000256" key="4">
    <source>
        <dbReference type="ARBA" id="ARBA00023136"/>
    </source>
</evidence>
<dbReference type="GO" id="GO:0004252">
    <property type="term" value="F:serine-type endopeptidase activity"/>
    <property type="evidence" value="ECO:0007669"/>
    <property type="project" value="InterPro"/>
</dbReference>
<dbReference type="SUPFAM" id="SSF144091">
    <property type="entry name" value="Rhomboid-like"/>
    <property type="match status" value="1"/>
</dbReference>